<reference evidence="4" key="1">
    <citation type="submission" date="2016-10" db="EMBL/GenBank/DDBJ databases">
        <authorList>
            <person name="Varghese N."/>
            <person name="Submissions S."/>
        </authorList>
    </citation>
    <scope>NUCLEOTIDE SEQUENCE [LARGE SCALE GENOMIC DNA]</scope>
    <source>
        <strain evidence="4">DSM 17071</strain>
    </source>
</reference>
<dbReference type="GO" id="GO:0000160">
    <property type="term" value="P:phosphorelay signal transduction system"/>
    <property type="evidence" value="ECO:0007669"/>
    <property type="project" value="InterPro"/>
</dbReference>
<dbReference type="RefSeq" id="WP_089859070.1">
    <property type="nucleotide sequence ID" value="NZ_FNDW01000008.1"/>
</dbReference>
<dbReference type="OrthoDB" id="659223at2"/>
<dbReference type="PANTHER" id="PTHR45566">
    <property type="entry name" value="HTH-TYPE TRANSCRIPTIONAL REGULATOR YHJB-RELATED"/>
    <property type="match status" value="1"/>
</dbReference>
<protein>
    <submittedName>
        <fullName evidence="3">DNA-binding response regulator, NarL/FixJ family, contains REC and HTH domains</fullName>
    </submittedName>
</protein>
<dbReference type="InterPro" id="IPR011006">
    <property type="entry name" value="CheY-like_superfamily"/>
</dbReference>
<dbReference type="SUPFAM" id="SSF52172">
    <property type="entry name" value="CheY-like"/>
    <property type="match status" value="1"/>
</dbReference>
<dbReference type="Gene3D" id="3.40.50.2300">
    <property type="match status" value="1"/>
</dbReference>
<name>A0A1G8KW28_9FLAO</name>
<evidence type="ECO:0000256" key="1">
    <source>
        <dbReference type="PROSITE-ProRule" id="PRU00169"/>
    </source>
</evidence>
<feature type="modified residue" description="4-aspartylphosphate" evidence="1">
    <location>
        <position position="59"/>
    </location>
</feature>
<dbReference type="PANTHER" id="PTHR45566:SF1">
    <property type="entry name" value="HTH-TYPE TRANSCRIPTIONAL REGULATOR YHJB-RELATED"/>
    <property type="match status" value="1"/>
</dbReference>
<dbReference type="InterPro" id="IPR001789">
    <property type="entry name" value="Sig_transdc_resp-reg_receiver"/>
</dbReference>
<dbReference type="InterPro" id="IPR051015">
    <property type="entry name" value="EvgA-like"/>
</dbReference>
<dbReference type="Proteomes" id="UP000198869">
    <property type="component" value="Unassembled WGS sequence"/>
</dbReference>
<evidence type="ECO:0000259" key="2">
    <source>
        <dbReference type="PROSITE" id="PS50110"/>
    </source>
</evidence>
<keyword evidence="1" id="KW-0597">Phosphoprotein</keyword>
<dbReference type="AlphaFoldDB" id="A0A1G8KW28"/>
<feature type="domain" description="Response regulatory" evidence="2">
    <location>
        <begin position="4"/>
        <end position="132"/>
    </location>
</feature>
<dbReference type="STRING" id="311334.SAMN05421846_10886"/>
<keyword evidence="4" id="KW-1185">Reference proteome</keyword>
<organism evidence="3 4">
    <name type="scientific">Chryseobacterium taeanense</name>
    <dbReference type="NCBI Taxonomy" id="311334"/>
    <lineage>
        <taxon>Bacteria</taxon>
        <taxon>Pseudomonadati</taxon>
        <taxon>Bacteroidota</taxon>
        <taxon>Flavobacteriia</taxon>
        <taxon>Flavobacteriales</taxon>
        <taxon>Weeksellaceae</taxon>
        <taxon>Chryseobacterium group</taxon>
        <taxon>Chryseobacterium</taxon>
    </lineage>
</organism>
<proteinExistence type="predicted"/>
<dbReference type="EMBL" id="FNDW01000008">
    <property type="protein sequence ID" value="SDI47592.1"/>
    <property type="molecule type" value="Genomic_DNA"/>
</dbReference>
<gene>
    <name evidence="3" type="ORF">SAMN05421846_10886</name>
</gene>
<evidence type="ECO:0000313" key="4">
    <source>
        <dbReference type="Proteomes" id="UP000198869"/>
    </source>
</evidence>
<dbReference type="GO" id="GO:0003677">
    <property type="term" value="F:DNA binding"/>
    <property type="evidence" value="ECO:0007669"/>
    <property type="project" value="UniProtKB-KW"/>
</dbReference>
<keyword evidence="3" id="KW-0238">DNA-binding</keyword>
<sequence length="220" mass="25229">MFKKALIAEDHEIRNSGIVNTLAELNIKNFDFVSYCDDALKHIQTAFAENNPYDLLITDLSFDKDHIQQKIKSGQELIEEARKIQPNLKVIAFSIEKKPKIIDDLYKIYKINGFVAKARNDGKELKNTIKKVFNGETVIPQEILNSIRNTSFEFTDYDILLLELLSKGWKQAEIEEHFKKNGITPDSKSSIEKRLNDLRDSLGAKNNIELIVMCKDIGIL</sequence>
<evidence type="ECO:0000313" key="3">
    <source>
        <dbReference type="EMBL" id="SDI47592.1"/>
    </source>
</evidence>
<dbReference type="PROSITE" id="PS50110">
    <property type="entry name" value="RESPONSE_REGULATORY"/>
    <property type="match status" value="1"/>
</dbReference>
<accession>A0A1G8KW28</accession>